<dbReference type="RefSeq" id="WP_117003696.1">
    <property type="nucleotide sequence ID" value="NZ_BMJS01000036.1"/>
</dbReference>
<dbReference type="InterPro" id="IPR002197">
    <property type="entry name" value="HTH_Fis"/>
</dbReference>
<proteinExistence type="predicted"/>
<sequence length="103" mass="12006">MAATMHYKLKPDEQSAETFPLREVVRKRVQHYYKMVSQEGLNPDDVYELIMEETECPMIEATMDFTGGNQSRSARILGLNRGTFRKKLEQYNMLEAEDESPLK</sequence>
<keyword evidence="3" id="KW-1185">Reference proteome</keyword>
<feature type="domain" description="DNA binding HTH" evidence="1">
    <location>
        <begin position="51"/>
        <end position="91"/>
    </location>
</feature>
<dbReference type="OrthoDB" id="9802388at2"/>
<dbReference type="Pfam" id="PF02954">
    <property type="entry name" value="HTH_8"/>
    <property type="match status" value="1"/>
</dbReference>
<dbReference type="PRINTS" id="PR01590">
    <property type="entry name" value="HTHFIS"/>
</dbReference>
<evidence type="ECO:0000313" key="3">
    <source>
        <dbReference type="Proteomes" id="UP000636949"/>
    </source>
</evidence>
<evidence type="ECO:0000259" key="1">
    <source>
        <dbReference type="Pfam" id="PF02954"/>
    </source>
</evidence>
<reference evidence="2" key="1">
    <citation type="journal article" date="2014" name="Int. J. Syst. Evol. Microbiol.">
        <title>Complete genome sequence of Corynebacterium casei LMG S-19264T (=DSM 44701T), isolated from a smear-ripened cheese.</title>
        <authorList>
            <consortium name="US DOE Joint Genome Institute (JGI-PGF)"/>
            <person name="Walter F."/>
            <person name="Albersmeier A."/>
            <person name="Kalinowski J."/>
            <person name="Ruckert C."/>
        </authorList>
    </citation>
    <scope>NUCLEOTIDE SEQUENCE</scope>
    <source>
        <strain evidence="2">CGMCC 1.15758</strain>
    </source>
</reference>
<reference evidence="2" key="2">
    <citation type="submission" date="2020-09" db="EMBL/GenBank/DDBJ databases">
        <authorList>
            <person name="Sun Q."/>
            <person name="Zhou Y."/>
        </authorList>
    </citation>
    <scope>NUCLEOTIDE SEQUENCE</scope>
    <source>
        <strain evidence="2">CGMCC 1.15758</strain>
    </source>
</reference>
<dbReference type="Gene3D" id="1.10.10.60">
    <property type="entry name" value="Homeodomain-like"/>
    <property type="match status" value="1"/>
</dbReference>
<dbReference type="PANTHER" id="PTHR47918">
    <property type="entry name" value="DNA-BINDING PROTEIN FIS"/>
    <property type="match status" value="1"/>
</dbReference>
<dbReference type="GO" id="GO:0043565">
    <property type="term" value="F:sequence-specific DNA binding"/>
    <property type="evidence" value="ECO:0007669"/>
    <property type="project" value="InterPro"/>
</dbReference>
<name>A0A8J2Z6C3_9GAMM</name>
<organism evidence="2 3">
    <name type="scientific">Cysteiniphilum litorale</name>
    <dbReference type="NCBI Taxonomy" id="2056700"/>
    <lineage>
        <taxon>Bacteria</taxon>
        <taxon>Pseudomonadati</taxon>
        <taxon>Pseudomonadota</taxon>
        <taxon>Gammaproteobacteria</taxon>
        <taxon>Thiotrichales</taxon>
        <taxon>Fastidiosibacteraceae</taxon>
        <taxon>Cysteiniphilum</taxon>
    </lineage>
</organism>
<dbReference type="InterPro" id="IPR009057">
    <property type="entry name" value="Homeodomain-like_sf"/>
</dbReference>
<protein>
    <recommendedName>
        <fullName evidence="1">DNA binding HTH domain-containing protein</fullName>
    </recommendedName>
</protein>
<gene>
    <name evidence="2" type="ORF">GCM10010995_23780</name>
</gene>
<dbReference type="PANTHER" id="PTHR47918:SF1">
    <property type="entry name" value="DNA-BINDING PROTEIN FIS"/>
    <property type="match status" value="1"/>
</dbReference>
<dbReference type="AlphaFoldDB" id="A0A8J2Z6C3"/>
<evidence type="ECO:0000313" key="2">
    <source>
        <dbReference type="EMBL" id="GGG05525.1"/>
    </source>
</evidence>
<comment type="caution">
    <text evidence="2">The sequence shown here is derived from an EMBL/GenBank/DDBJ whole genome shotgun (WGS) entry which is preliminary data.</text>
</comment>
<dbReference type="InterPro" id="IPR050207">
    <property type="entry name" value="Trans_regulatory_Fis"/>
</dbReference>
<dbReference type="EMBL" id="BMJS01000036">
    <property type="protein sequence ID" value="GGG05525.1"/>
    <property type="molecule type" value="Genomic_DNA"/>
</dbReference>
<dbReference type="Proteomes" id="UP000636949">
    <property type="component" value="Unassembled WGS sequence"/>
</dbReference>
<accession>A0A8J2Z6C3</accession>
<dbReference type="SUPFAM" id="SSF46689">
    <property type="entry name" value="Homeodomain-like"/>
    <property type="match status" value="1"/>
</dbReference>